<dbReference type="PROSITE" id="PS51257">
    <property type="entry name" value="PROKAR_LIPOPROTEIN"/>
    <property type="match status" value="1"/>
</dbReference>
<gene>
    <name evidence="1" type="ORF">VISI1226_12511</name>
</gene>
<dbReference type="AlphaFoldDB" id="E8M2U9"/>
<sequence length="169" mass="18912">MKTQTSVAFITLALLAGCQSTSSPEEQAIKANLCTTGDGSGESYTHEKFDQAVLDCGGYEIFTDDMVIDQELVFSFSNGKKKRQMMLMEDGTGKYTKLDKGTTENITWQFEDNGNLHLEFEDGYQWDWRLIGESGSFWAVKSFGYGENPGDRDILSMVVMNKTMMADSQ</sequence>
<evidence type="ECO:0008006" key="3">
    <source>
        <dbReference type="Google" id="ProtNLM"/>
    </source>
</evidence>
<protein>
    <recommendedName>
        <fullName evidence="3">Lipoprotein</fullName>
    </recommendedName>
</protein>
<proteinExistence type="predicted"/>
<comment type="caution">
    <text evidence="1">The sequence shown here is derived from an EMBL/GenBank/DDBJ whole genome shotgun (WGS) entry which is preliminary data.</text>
</comment>
<dbReference type="RefSeq" id="WP_008074285.1">
    <property type="nucleotide sequence ID" value="NZ_AEVT01000018.1"/>
</dbReference>
<organism evidence="1 2">
    <name type="scientific">Vibrio sinaloensis DSM 21326</name>
    <dbReference type="NCBI Taxonomy" id="945550"/>
    <lineage>
        <taxon>Bacteria</taxon>
        <taxon>Pseudomonadati</taxon>
        <taxon>Pseudomonadota</taxon>
        <taxon>Gammaproteobacteria</taxon>
        <taxon>Vibrionales</taxon>
        <taxon>Vibrionaceae</taxon>
        <taxon>Vibrio</taxon>
        <taxon>Vibrio oreintalis group</taxon>
    </lineage>
</organism>
<evidence type="ECO:0000313" key="1">
    <source>
        <dbReference type="EMBL" id="EGA71607.1"/>
    </source>
</evidence>
<dbReference type="EMBL" id="AEVT01000018">
    <property type="protein sequence ID" value="EGA71607.1"/>
    <property type="molecule type" value="Genomic_DNA"/>
</dbReference>
<name>E8M2U9_PHOS4</name>
<evidence type="ECO:0000313" key="2">
    <source>
        <dbReference type="Proteomes" id="UP000006228"/>
    </source>
</evidence>
<dbReference type="eggNOG" id="ENOG50325PZ">
    <property type="taxonomic scope" value="Bacteria"/>
</dbReference>
<dbReference type="Proteomes" id="UP000006228">
    <property type="component" value="Unassembled WGS sequence"/>
</dbReference>
<dbReference type="GeneID" id="95568122"/>
<dbReference type="OrthoDB" id="5869466at2"/>
<reference evidence="1 2" key="1">
    <citation type="journal article" date="2012" name="Int. J. Syst. Evol. Microbiol.">
        <title>Vibrio caribbeanicus sp. nov., isolated from the marine sponge Scleritoderma cyanea.</title>
        <authorList>
            <person name="Hoffmann M."/>
            <person name="Monday S.R."/>
            <person name="Allard M.W."/>
            <person name="Strain E.A."/>
            <person name="Whittaker P."/>
            <person name="Naum M."/>
            <person name="McCarthy P.J."/>
            <person name="Lopez J.V."/>
            <person name="Fischer M."/>
            <person name="Brown E.W."/>
        </authorList>
    </citation>
    <scope>NUCLEOTIDE SEQUENCE [LARGE SCALE GENOMIC DNA]</scope>
    <source>
        <strain evidence="2">DSMZ 21326</strain>
    </source>
</reference>
<accession>E8M2U9</accession>